<dbReference type="Pfam" id="PF13499">
    <property type="entry name" value="EF-hand_7"/>
    <property type="match status" value="3"/>
</dbReference>
<evidence type="ECO:0000256" key="1">
    <source>
        <dbReference type="ARBA" id="ARBA00022723"/>
    </source>
</evidence>
<dbReference type="Gene3D" id="1.10.238.10">
    <property type="entry name" value="EF-hand"/>
    <property type="match status" value="3"/>
</dbReference>
<dbReference type="PANTHER" id="PTHR34524">
    <property type="entry name" value="CALCYPHOSIN"/>
    <property type="match status" value="1"/>
</dbReference>
<evidence type="ECO:0000256" key="2">
    <source>
        <dbReference type="ARBA" id="ARBA00022737"/>
    </source>
</evidence>
<sequence length="415" mass="46383">MGANASAVSEQLTVEEELALIIEYFHSRRMTIQDAFALLDVDRNGYVAWDEFLRGVRHCIDGTGHAAAANPANLLPVFQRFDVNNDGFLSIEEFAAAFSSQRVQVQSTHYDEFEYRGLSAAPGSSSSWSTTGSKVVEDVIARIASSLVRIGSTPQDLFARLDGDHNGRLSWLELEAVILGLEPHLSLSEKEAIWQRFDKDGSGLVDLNEFYEALQQVNAGALVAVEDKVKSMGTKFRQLGYNVQEAFAVFDRDVDGFLSRKEWQRAMSLLGPELGPNDVEAVFRRFDVNGDGFMHISEFQDFFQNALDLRATAPPTWSAGLPVYVPPPVEAPWEADVLDLVRQCLSPQRTGMASAEVFRRLDITNSNTMTQYEFNRMLASYRSDLTAEQQDQLFYKVNTSRTGAITLGEFVRRFG</sequence>
<gene>
    <name evidence="5" type="ORF">PGLA1383_LOCUS57260</name>
</gene>
<dbReference type="InterPro" id="IPR051581">
    <property type="entry name" value="Ca-bind"/>
</dbReference>
<feature type="domain" description="EF-hand" evidence="4">
    <location>
        <begin position="243"/>
        <end position="273"/>
    </location>
</feature>
<name>A0A813HZF5_POLGL</name>
<dbReference type="PANTHER" id="PTHR34524:SF6">
    <property type="entry name" value="CALCYPHOSINE LIKE"/>
    <property type="match status" value="1"/>
</dbReference>
<keyword evidence="6" id="KW-1185">Reference proteome</keyword>
<dbReference type="AlphaFoldDB" id="A0A813HZF5"/>
<feature type="domain" description="EF-hand" evidence="4">
    <location>
        <begin position="77"/>
        <end position="104"/>
    </location>
</feature>
<dbReference type="CDD" id="cd00051">
    <property type="entry name" value="EFh"/>
    <property type="match status" value="2"/>
</dbReference>
<dbReference type="PROSITE" id="PS50222">
    <property type="entry name" value="EF_HAND_2"/>
    <property type="match status" value="6"/>
</dbReference>
<dbReference type="InterPro" id="IPR011992">
    <property type="entry name" value="EF-hand-dom_pair"/>
</dbReference>
<reference evidence="5" key="1">
    <citation type="submission" date="2021-02" db="EMBL/GenBank/DDBJ databases">
        <authorList>
            <person name="Dougan E. K."/>
            <person name="Rhodes N."/>
            <person name="Thang M."/>
            <person name="Chan C."/>
        </authorList>
    </citation>
    <scope>NUCLEOTIDE SEQUENCE</scope>
</reference>
<organism evidence="5 6">
    <name type="scientific">Polarella glacialis</name>
    <name type="common">Dinoflagellate</name>
    <dbReference type="NCBI Taxonomy" id="89957"/>
    <lineage>
        <taxon>Eukaryota</taxon>
        <taxon>Sar</taxon>
        <taxon>Alveolata</taxon>
        <taxon>Dinophyceae</taxon>
        <taxon>Suessiales</taxon>
        <taxon>Suessiaceae</taxon>
        <taxon>Polarella</taxon>
    </lineage>
</organism>
<dbReference type="PROSITE" id="PS00018">
    <property type="entry name" value="EF_HAND_1"/>
    <property type="match status" value="4"/>
</dbReference>
<feature type="domain" description="EF-hand" evidence="4">
    <location>
        <begin position="185"/>
        <end position="220"/>
    </location>
</feature>
<evidence type="ECO:0000256" key="3">
    <source>
        <dbReference type="ARBA" id="ARBA00022837"/>
    </source>
</evidence>
<dbReference type="OrthoDB" id="186625at2759"/>
<dbReference type="GO" id="GO:0005509">
    <property type="term" value="F:calcium ion binding"/>
    <property type="evidence" value="ECO:0007669"/>
    <property type="project" value="InterPro"/>
</dbReference>
<evidence type="ECO:0000259" key="4">
    <source>
        <dbReference type="PROSITE" id="PS50222"/>
    </source>
</evidence>
<dbReference type="SMART" id="SM00054">
    <property type="entry name" value="EFh"/>
    <property type="match status" value="7"/>
</dbReference>
<feature type="domain" description="EF-hand" evidence="4">
    <location>
        <begin position="274"/>
        <end position="309"/>
    </location>
</feature>
<feature type="domain" description="EF-hand" evidence="4">
    <location>
        <begin position="155"/>
        <end position="184"/>
    </location>
</feature>
<comment type="caution">
    <text evidence="5">The sequence shown here is derived from an EMBL/GenBank/DDBJ whole genome shotgun (WGS) entry which is preliminary data.</text>
</comment>
<dbReference type="InterPro" id="IPR002048">
    <property type="entry name" value="EF_hand_dom"/>
</dbReference>
<protein>
    <recommendedName>
        <fullName evidence="4">EF-hand domain-containing protein</fullName>
    </recommendedName>
</protein>
<dbReference type="Proteomes" id="UP000654075">
    <property type="component" value="Unassembled WGS sequence"/>
</dbReference>
<evidence type="ECO:0000313" key="5">
    <source>
        <dbReference type="EMBL" id="CAE8642860.1"/>
    </source>
</evidence>
<keyword evidence="2" id="KW-0677">Repeat</keyword>
<dbReference type="InterPro" id="IPR018247">
    <property type="entry name" value="EF_Hand_1_Ca_BS"/>
</dbReference>
<accession>A0A813HZF5</accession>
<dbReference type="SUPFAM" id="SSF47473">
    <property type="entry name" value="EF-hand"/>
    <property type="match status" value="3"/>
</dbReference>
<dbReference type="EMBL" id="CAJNNV010033221">
    <property type="protein sequence ID" value="CAE8642860.1"/>
    <property type="molecule type" value="Genomic_DNA"/>
</dbReference>
<proteinExistence type="predicted"/>
<evidence type="ECO:0000313" key="6">
    <source>
        <dbReference type="Proteomes" id="UP000654075"/>
    </source>
</evidence>
<feature type="domain" description="EF-hand" evidence="4">
    <location>
        <begin position="27"/>
        <end position="62"/>
    </location>
</feature>
<dbReference type="OMA" id="STHYDEF"/>
<keyword evidence="1" id="KW-0479">Metal-binding</keyword>
<keyword evidence="3" id="KW-0106">Calcium</keyword>